<keyword evidence="11" id="KW-1185">Reference proteome</keyword>
<reference evidence="11" key="1">
    <citation type="journal article" date="2019" name="Int. J. Syst. Evol. Microbiol.">
        <title>The Global Catalogue of Microorganisms (GCM) 10K type strain sequencing project: providing services to taxonomists for standard genome sequencing and annotation.</title>
        <authorList>
            <consortium name="The Broad Institute Genomics Platform"/>
            <consortium name="The Broad Institute Genome Sequencing Center for Infectious Disease"/>
            <person name="Wu L."/>
            <person name="Ma J."/>
        </authorList>
    </citation>
    <scope>NUCLEOTIDE SEQUENCE [LARGE SCALE GENOMIC DNA]</scope>
    <source>
        <strain evidence="11">JCM 17939</strain>
    </source>
</reference>
<evidence type="ECO:0000256" key="1">
    <source>
        <dbReference type="ARBA" id="ARBA00004651"/>
    </source>
</evidence>
<evidence type="ECO:0000259" key="9">
    <source>
        <dbReference type="PROSITE" id="PS50263"/>
    </source>
</evidence>
<dbReference type="InterPro" id="IPR045378">
    <property type="entry name" value="LNT_N"/>
</dbReference>
<feature type="transmembrane region" description="Helical" evidence="8">
    <location>
        <begin position="173"/>
        <end position="193"/>
    </location>
</feature>
<evidence type="ECO:0000256" key="7">
    <source>
        <dbReference type="ARBA" id="ARBA00023315"/>
    </source>
</evidence>
<protein>
    <recommendedName>
        <fullName evidence="8">Apolipoprotein N-acyltransferase</fullName>
        <shortName evidence="8">ALP N-acyltransferase</shortName>
        <ecNumber evidence="8">2.3.1.269</ecNumber>
    </recommendedName>
</protein>
<dbReference type="EC" id="2.3.1.269" evidence="8"/>
<dbReference type="Proteomes" id="UP001501442">
    <property type="component" value="Unassembled WGS sequence"/>
</dbReference>
<dbReference type="PANTHER" id="PTHR38686">
    <property type="entry name" value="APOLIPOPROTEIN N-ACYLTRANSFERASE"/>
    <property type="match status" value="1"/>
</dbReference>
<dbReference type="PROSITE" id="PS50263">
    <property type="entry name" value="CN_HYDROLASE"/>
    <property type="match status" value="1"/>
</dbReference>
<keyword evidence="4 8" id="KW-0812">Transmembrane</keyword>
<dbReference type="NCBIfam" id="TIGR00546">
    <property type="entry name" value="lnt"/>
    <property type="match status" value="1"/>
</dbReference>
<dbReference type="Pfam" id="PF20154">
    <property type="entry name" value="LNT_N"/>
    <property type="match status" value="1"/>
</dbReference>
<dbReference type="InterPro" id="IPR003010">
    <property type="entry name" value="C-N_Hydrolase"/>
</dbReference>
<accession>A0ABP8UK58</accession>
<comment type="caution">
    <text evidence="10">The sequence shown here is derived from an EMBL/GenBank/DDBJ whole genome shotgun (WGS) entry which is preliminary data.</text>
</comment>
<comment type="caution">
    <text evidence="8">Lacks conserved residue(s) required for the propagation of feature annotation.</text>
</comment>
<proteinExistence type="inferred from homology"/>
<dbReference type="Pfam" id="PF00795">
    <property type="entry name" value="CN_hydrolase"/>
    <property type="match status" value="1"/>
</dbReference>
<dbReference type="SUPFAM" id="SSF56317">
    <property type="entry name" value="Carbon-nitrogen hydrolase"/>
    <property type="match status" value="1"/>
</dbReference>
<comment type="catalytic activity">
    <reaction evidence="8">
        <text>N-terminal S-1,2-diacyl-sn-glyceryl-L-cysteinyl-[lipoprotein] + a glycerophospholipid = N-acyl-S-1,2-diacyl-sn-glyceryl-L-cysteinyl-[lipoprotein] + a 2-acyl-sn-glycero-3-phospholipid + H(+)</text>
        <dbReference type="Rhea" id="RHEA:48228"/>
        <dbReference type="Rhea" id="RHEA-COMP:14681"/>
        <dbReference type="Rhea" id="RHEA-COMP:14684"/>
        <dbReference type="ChEBI" id="CHEBI:15378"/>
        <dbReference type="ChEBI" id="CHEBI:136912"/>
        <dbReference type="ChEBI" id="CHEBI:140656"/>
        <dbReference type="ChEBI" id="CHEBI:140657"/>
        <dbReference type="ChEBI" id="CHEBI:140660"/>
        <dbReference type="EC" id="2.3.1.269"/>
    </reaction>
</comment>
<dbReference type="CDD" id="cd07571">
    <property type="entry name" value="ALP_N-acyl_transferase"/>
    <property type="match status" value="1"/>
</dbReference>
<evidence type="ECO:0000256" key="8">
    <source>
        <dbReference type="HAMAP-Rule" id="MF_01148"/>
    </source>
</evidence>
<evidence type="ECO:0000256" key="6">
    <source>
        <dbReference type="ARBA" id="ARBA00023136"/>
    </source>
</evidence>
<sequence>MAPEMLAEKTPAAAERDRASRVPAWLPRPAGVVVAGLLLAAAFPPIGWWPLAPVATAMLALLFRGRTWRRGLALGMLFGLAFCFPTFEGLRPVGMDAWIALSIFEALYFALLGAGLTLVTRLPGWPVWTAALWITEEFVRGRVPFGGFPWARLAFSQSASPFTGYASLGGAPLVSFVTALTGGLLAAAALLLWRRRATTAHPEAAGADEDAIAEGEALADADAAEPADTAGDPAPGTAPGRPLRWAAVALAGVLALGLIGLFVPRPTGGRTLTVAVVQGNVPRAGLDFLGQREAVLNNHARETHRLAEEVRAGRLAKPDLVIWPENSSDLDPYADDQARGVIDAAVRDIGVPVLVGAVIDAGDGEHVENRGIVWSPTTGPGAYYVKRHPLPFGEYIPIFRGLLKKLITRFDRVGEFVKGRSRGSLQLGPVKIGDVICFEVAYDGIVRDVADAPLLVVQTNNATFGRTSLPPQQFAMSRMRAIEHGRSVLVASTSGISGIIAPDGKVLAQSKEFTPDLQVRSVPLRTSRTLTDHLGAAPEWVMALLGLGAAVAAGWRTRTSRGA</sequence>
<comment type="function">
    <text evidence="8">Catalyzes the phospholipid dependent N-acylation of the N-terminal cysteine of apolipoprotein, the last step in lipoprotein maturation.</text>
</comment>
<feature type="transmembrane region" description="Helical" evidence="8">
    <location>
        <begin position="97"/>
        <end position="119"/>
    </location>
</feature>
<name>A0ABP8UK58_9ACTN</name>
<dbReference type="Gene3D" id="3.60.110.10">
    <property type="entry name" value="Carbon-nitrogen hydrolase"/>
    <property type="match status" value="1"/>
</dbReference>
<evidence type="ECO:0000313" key="11">
    <source>
        <dbReference type="Proteomes" id="UP001501442"/>
    </source>
</evidence>
<evidence type="ECO:0000256" key="5">
    <source>
        <dbReference type="ARBA" id="ARBA00022989"/>
    </source>
</evidence>
<dbReference type="InterPro" id="IPR036526">
    <property type="entry name" value="C-N_Hydrolase_sf"/>
</dbReference>
<feature type="domain" description="CN hydrolase" evidence="9">
    <location>
        <begin position="272"/>
        <end position="524"/>
    </location>
</feature>
<dbReference type="PANTHER" id="PTHR38686:SF1">
    <property type="entry name" value="APOLIPOPROTEIN N-ACYLTRANSFERASE"/>
    <property type="match status" value="1"/>
</dbReference>
<evidence type="ECO:0000256" key="3">
    <source>
        <dbReference type="ARBA" id="ARBA00022679"/>
    </source>
</evidence>
<dbReference type="EMBL" id="BAABHK010000012">
    <property type="protein sequence ID" value="GAA4633803.1"/>
    <property type="molecule type" value="Genomic_DNA"/>
</dbReference>
<organism evidence="10 11">
    <name type="scientific">Actinoallomurus vinaceus</name>
    <dbReference type="NCBI Taxonomy" id="1080074"/>
    <lineage>
        <taxon>Bacteria</taxon>
        <taxon>Bacillati</taxon>
        <taxon>Actinomycetota</taxon>
        <taxon>Actinomycetes</taxon>
        <taxon>Streptosporangiales</taxon>
        <taxon>Thermomonosporaceae</taxon>
        <taxon>Actinoallomurus</taxon>
    </lineage>
</organism>
<comment type="similarity">
    <text evidence="8">Belongs to the CN hydrolase family. Apolipoprotein N-acyltransferase subfamily.</text>
</comment>
<feature type="transmembrane region" description="Helical" evidence="8">
    <location>
        <begin position="71"/>
        <end position="90"/>
    </location>
</feature>
<dbReference type="HAMAP" id="MF_01148">
    <property type="entry name" value="Lnt"/>
    <property type="match status" value="1"/>
</dbReference>
<keyword evidence="7 8" id="KW-0012">Acyltransferase</keyword>
<evidence type="ECO:0000256" key="2">
    <source>
        <dbReference type="ARBA" id="ARBA00022475"/>
    </source>
</evidence>
<keyword evidence="2 8" id="KW-1003">Cell membrane</keyword>
<keyword evidence="5 8" id="KW-1133">Transmembrane helix</keyword>
<keyword evidence="6 8" id="KW-0472">Membrane</keyword>
<evidence type="ECO:0000256" key="4">
    <source>
        <dbReference type="ARBA" id="ARBA00022692"/>
    </source>
</evidence>
<feature type="transmembrane region" description="Helical" evidence="8">
    <location>
        <begin position="30"/>
        <end position="51"/>
    </location>
</feature>
<feature type="transmembrane region" description="Helical" evidence="8">
    <location>
        <begin position="245"/>
        <end position="263"/>
    </location>
</feature>
<comment type="subcellular location">
    <subcellularLocation>
        <location evidence="1 8">Cell membrane</location>
        <topology evidence="1 8">Multi-pass membrane protein</topology>
    </subcellularLocation>
</comment>
<dbReference type="InterPro" id="IPR004563">
    <property type="entry name" value="Apolipo_AcylTrfase"/>
</dbReference>
<keyword evidence="3 8" id="KW-0808">Transferase</keyword>
<evidence type="ECO:0000313" key="10">
    <source>
        <dbReference type="EMBL" id="GAA4633803.1"/>
    </source>
</evidence>
<comment type="pathway">
    <text evidence="8">Protein modification; lipoprotein biosynthesis (N-acyl transfer).</text>
</comment>
<gene>
    <name evidence="10" type="primary">lnt_2</name>
    <name evidence="8" type="synonym">lnt</name>
    <name evidence="10" type="ORF">GCM10023196_072860</name>
</gene>
<dbReference type="RefSeq" id="WP_345436805.1">
    <property type="nucleotide sequence ID" value="NZ_BAABHK010000012.1"/>
</dbReference>